<feature type="domain" description="Thioredoxin" evidence="2">
    <location>
        <begin position="36"/>
        <end position="190"/>
    </location>
</feature>
<organism evidence="3 4">
    <name type="scientific">Algibacter miyuki</name>
    <dbReference type="NCBI Taxonomy" id="1306933"/>
    <lineage>
        <taxon>Bacteria</taxon>
        <taxon>Pseudomonadati</taxon>
        <taxon>Bacteroidota</taxon>
        <taxon>Flavobacteriia</taxon>
        <taxon>Flavobacteriales</taxon>
        <taxon>Flavobacteriaceae</taxon>
        <taxon>Algibacter</taxon>
    </lineage>
</organism>
<feature type="signal peptide" evidence="1">
    <location>
        <begin position="1"/>
        <end position="20"/>
    </location>
</feature>
<name>A0ABV5GYX7_9FLAO</name>
<dbReference type="Gene3D" id="3.40.30.10">
    <property type="entry name" value="Glutaredoxin"/>
    <property type="match status" value="1"/>
</dbReference>
<dbReference type="RefSeq" id="WP_290273165.1">
    <property type="nucleotide sequence ID" value="NZ_JAUFQP010000013.1"/>
</dbReference>
<dbReference type="PROSITE" id="PS51352">
    <property type="entry name" value="THIOREDOXIN_2"/>
    <property type="match status" value="1"/>
</dbReference>
<keyword evidence="1" id="KW-0732">Signal</keyword>
<sequence length="377" mass="42241">MFLKQFALLILGFATAITFAQQKQNNKGRRGLMPETLIGTTIPELKAYNTSGKLINLKAIQQDKYLVLSSGCLTCPHFHRDYSAIETAYADYANQNVVFSYFYKSLRHPELNGYVESQNISERLLHIEAAKKKLNTKVPWLADTMQDDIKTALLSNSESVYLISPKGKILYASSNINEAELRNALEQFIGPSSTTTLASTLNLPRIKRSVLPGNVTNALQVERPTSLKTLSITPSTPNETYYVKLRAEMDPLDLNRTEGKLYLSFFPDPIYDTHWNNLVPPMKYKLTLLNTMQATPIEATANKGEGDSDTKPRQFVVDIKNAKAGDNIKISLHYFGCTPTMCEAMTHEYTITLTVENKGAITAGFNRNRAKRGPKKN</sequence>
<gene>
    <name evidence="3" type="ORF">ACFFU1_08075</name>
</gene>
<comment type="caution">
    <text evidence="3">The sequence shown here is derived from an EMBL/GenBank/DDBJ whole genome shotgun (WGS) entry which is preliminary data.</text>
</comment>
<keyword evidence="4" id="KW-1185">Reference proteome</keyword>
<reference evidence="3 4" key="1">
    <citation type="submission" date="2024-09" db="EMBL/GenBank/DDBJ databases">
        <authorList>
            <person name="Sun Q."/>
            <person name="Mori K."/>
        </authorList>
    </citation>
    <scope>NUCLEOTIDE SEQUENCE [LARGE SCALE GENOMIC DNA]</scope>
    <source>
        <strain evidence="3 4">CECT 8300</strain>
    </source>
</reference>
<proteinExistence type="predicted"/>
<dbReference type="Proteomes" id="UP001589590">
    <property type="component" value="Unassembled WGS sequence"/>
</dbReference>
<evidence type="ECO:0000256" key="1">
    <source>
        <dbReference type="SAM" id="SignalP"/>
    </source>
</evidence>
<dbReference type="InterPro" id="IPR036249">
    <property type="entry name" value="Thioredoxin-like_sf"/>
</dbReference>
<dbReference type="SUPFAM" id="SSF52833">
    <property type="entry name" value="Thioredoxin-like"/>
    <property type="match status" value="1"/>
</dbReference>
<evidence type="ECO:0000313" key="3">
    <source>
        <dbReference type="EMBL" id="MFB9104853.1"/>
    </source>
</evidence>
<dbReference type="EMBL" id="JBHMFA010000005">
    <property type="protein sequence ID" value="MFB9104853.1"/>
    <property type="molecule type" value="Genomic_DNA"/>
</dbReference>
<dbReference type="InterPro" id="IPR013766">
    <property type="entry name" value="Thioredoxin_domain"/>
</dbReference>
<evidence type="ECO:0000313" key="4">
    <source>
        <dbReference type="Proteomes" id="UP001589590"/>
    </source>
</evidence>
<feature type="chain" id="PRO_5046948256" evidence="1">
    <location>
        <begin position="21"/>
        <end position="377"/>
    </location>
</feature>
<accession>A0ABV5GYX7</accession>
<protein>
    <submittedName>
        <fullName evidence="3">TlpA family protein disulfide reductase</fullName>
    </submittedName>
</protein>
<evidence type="ECO:0000259" key="2">
    <source>
        <dbReference type="PROSITE" id="PS51352"/>
    </source>
</evidence>